<dbReference type="AlphaFoldDB" id="A0A7W7PY26"/>
<accession>A0A7W7PY26</accession>
<dbReference type="RefSeq" id="WP_184829471.1">
    <property type="nucleotide sequence ID" value="NZ_BMTK01000040.1"/>
</dbReference>
<reference evidence="2 3" key="1">
    <citation type="submission" date="2020-08" db="EMBL/GenBank/DDBJ databases">
        <title>Genomic Encyclopedia of Type Strains, Phase III (KMG-III): the genomes of soil and plant-associated and newly described type strains.</title>
        <authorList>
            <person name="Whitman W."/>
        </authorList>
    </citation>
    <scope>NUCLEOTIDE SEQUENCE [LARGE SCALE GENOMIC DNA]</scope>
    <source>
        <strain evidence="2 3">CECT 3273</strain>
    </source>
</reference>
<dbReference type="Proteomes" id="UP000579523">
    <property type="component" value="Unassembled WGS sequence"/>
</dbReference>
<proteinExistence type="predicted"/>
<keyword evidence="3" id="KW-1185">Reference proteome</keyword>
<gene>
    <name evidence="2" type="ORF">FHS37_007539</name>
</gene>
<sequence length="111" mass="12365">MTDKQQTTPPAPGDDERDRPLTLAVLRQLVRRVWRALPGTTLVVLSRDTEGNGYSPFATYSNARYAPTYSDEVGEVYPLPEELEQDKELRELYADGIPDSAVPALVLYPLG</sequence>
<comment type="caution">
    <text evidence="2">The sequence shown here is derived from an EMBL/GenBank/DDBJ whole genome shotgun (WGS) entry which is preliminary data.</text>
</comment>
<protein>
    <submittedName>
        <fullName evidence="2">Uncharacterized protein</fullName>
    </submittedName>
</protein>
<evidence type="ECO:0000256" key="1">
    <source>
        <dbReference type="SAM" id="MobiDB-lite"/>
    </source>
</evidence>
<name>A0A7W7PY26_9ACTN</name>
<organism evidence="2 3">
    <name type="scientific">Streptomyces griseomycini</name>
    <dbReference type="NCBI Taxonomy" id="66895"/>
    <lineage>
        <taxon>Bacteria</taxon>
        <taxon>Bacillati</taxon>
        <taxon>Actinomycetota</taxon>
        <taxon>Actinomycetes</taxon>
        <taxon>Kitasatosporales</taxon>
        <taxon>Streptomycetaceae</taxon>
        <taxon>Streptomyces</taxon>
    </lineage>
</organism>
<dbReference type="EMBL" id="JACHJI010000029">
    <property type="protein sequence ID" value="MBB4903442.1"/>
    <property type="molecule type" value="Genomic_DNA"/>
</dbReference>
<evidence type="ECO:0000313" key="3">
    <source>
        <dbReference type="Proteomes" id="UP000579523"/>
    </source>
</evidence>
<feature type="region of interest" description="Disordered" evidence="1">
    <location>
        <begin position="1"/>
        <end position="20"/>
    </location>
</feature>
<evidence type="ECO:0000313" key="2">
    <source>
        <dbReference type="EMBL" id="MBB4903442.1"/>
    </source>
</evidence>